<accession>A0ABQ5D1Z0</accession>
<proteinExistence type="predicted"/>
<evidence type="ECO:0008006" key="3">
    <source>
        <dbReference type="Google" id="ProtNLM"/>
    </source>
</evidence>
<comment type="caution">
    <text evidence="1">The sequence shown here is derived from an EMBL/GenBank/DDBJ whole genome shotgun (WGS) entry which is preliminary data.</text>
</comment>
<keyword evidence="2" id="KW-1185">Reference proteome</keyword>
<evidence type="ECO:0000313" key="2">
    <source>
        <dbReference type="Proteomes" id="UP001151760"/>
    </source>
</evidence>
<dbReference type="PANTHER" id="PTHR33325:SF12">
    <property type="entry name" value="ZINC FINGER, CCHC-TYPE-RELATED"/>
    <property type="match status" value="1"/>
</dbReference>
<organism evidence="1 2">
    <name type="scientific">Tanacetum coccineum</name>
    <dbReference type="NCBI Taxonomy" id="301880"/>
    <lineage>
        <taxon>Eukaryota</taxon>
        <taxon>Viridiplantae</taxon>
        <taxon>Streptophyta</taxon>
        <taxon>Embryophyta</taxon>
        <taxon>Tracheophyta</taxon>
        <taxon>Spermatophyta</taxon>
        <taxon>Magnoliopsida</taxon>
        <taxon>eudicotyledons</taxon>
        <taxon>Gunneridae</taxon>
        <taxon>Pentapetalae</taxon>
        <taxon>asterids</taxon>
        <taxon>campanulids</taxon>
        <taxon>Asterales</taxon>
        <taxon>Asteraceae</taxon>
        <taxon>Asteroideae</taxon>
        <taxon>Anthemideae</taxon>
        <taxon>Anthemidinae</taxon>
        <taxon>Tanacetum</taxon>
    </lineage>
</organism>
<evidence type="ECO:0000313" key="1">
    <source>
        <dbReference type="EMBL" id="GJT32922.1"/>
    </source>
</evidence>
<dbReference type="EMBL" id="BQNB010014833">
    <property type="protein sequence ID" value="GJT32922.1"/>
    <property type="molecule type" value="Genomic_DNA"/>
</dbReference>
<sequence length="100" mass="11646">MSNIEKIKFPALDITGANYIQWTGYVKRHLKSIGDLATIQEGNKCTEENKAKADVFLHQHIDEMLEFEYSNCDDPSTLWKDLEIRFNNQREVLLLSARDE</sequence>
<reference evidence="1" key="1">
    <citation type="journal article" date="2022" name="Int. J. Mol. Sci.">
        <title>Draft Genome of Tanacetum Coccineum: Genomic Comparison of Closely Related Tanacetum-Family Plants.</title>
        <authorList>
            <person name="Yamashiro T."/>
            <person name="Shiraishi A."/>
            <person name="Nakayama K."/>
            <person name="Satake H."/>
        </authorList>
    </citation>
    <scope>NUCLEOTIDE SEQUENCE</scope>
</reference>
<gene>
    <name evidence="1" type="ORF">Tco_0923341</name>
</gene>
<protein>
    <recommendedName>
        <fullName evidence="3">Gag protein</fullName>
    </recommendedName>
</protein>
<dbReference type="PANTHER" id="PTHR33325">
    <property type="entry name" value="ZINC FINGER, CCHC-TYPE-RELATED"/>
    <property type="match status" value="1"/>
</dbReference>
<dbReference type="Proteomes" id="UP001151760">
    <property type="component" value="Unassembled WGS sequence"/>
</dbReference>
<name>A0ABQ5D1Z0_9ASTR</name>
<reference evidence="1" key="2">
    <citation type="submission" date="2022-01" db="EMBL/GenBank/DDBJ databases">
        <authorList>
            <person name="Yamashiro T."/>
            <person name="Shiraishi A."/>
            <person name="Satake H."/>
            <person name="Nakayama K."/>
        </authorList>
    </citation>
    <scope>NUCLEOTIDE SEQUENCE</scope>
</reference>